<evidence type="ECO:0000313" key="2">
    <source>
        <dbReference type="EMBL" id="KAK3764712.1"/>
    </source>
</evidence>
<dbReference type="PANTHER" id="PTHR46599:SF2">
    <property type="entry name" value="PIGGYBAC TRANSPOSABLE ELEMENT-DERIVED PROTEIN 4-LIKE"/>
    <property type="match status" value="1"/>
</dbReference>
<dbReference type="EMBL" id="JAWDGP010004412">
    <property type="protein sequence ID" value="KAK3764712.1"/>
    <property type="molecule type" value="Genomic_DNA"/>
</dbReference>
<proteinExistence type="predicted"/>
<dbReference type="Pfam" id="PF13843">
    <property type="entry name" value="DDE_Tnp_1_7"/>
    <property type="match status" value="1"/>
</dbReference>
<dbReference type="Proteomes" id="UP001283361">
    <property type="component" value="Unassembled WGS sequence"/>
</dbReference>
<feature type="domain" description="PiggyBac transposable element-derived protein" evidence="1">
    <location>
        <begin position="3"/>
        <end position="93"/>
    </location>
</feature>
<sequence length="210" mass="23885">MQRDLVAVQWTEKRQVNVISTQSDPLMTTVQCRAKGGVIDHNIPAPILSYNSGMFGVDLSDQYRSYNNNGRPGTKWWRYCVCYLVQVSIINAFRLMRWSNPFAKRSHPAGNHFCFRSALVDQLLAATNRYSLCPYSSPRSSSSSQQPCYCRPCQAFQPQSPEQQNGCYQRAMDGNKMPSGRTRQTTHGCHLCGVHLHPGQCYAKFHEQLK</sequence>
<dbReference type="InterPro" id="IPR029526">
    <property type="entry name" value="PGBD"/>
</dbReference>
<reference evidence="2" key="1">
    <citation type="journal article" date="2023" name="G3 (Bethesda)">
        <title>A reference genome for the long-term kleptoplast-retaining sea slug Elysia crispata morphotype clarki.</title>
        <authorList>
            <person name="Eastman K.E."/>
            <person name="Pendleton A.L."/>
            <person name="Shaikh M.A."/>
            <person name="Suttiyut T."/>
            <person name="Ogas R."/>
            <person name="Tomko P."/>
            <person name="Gavelis G."/>
            <person name="Widhalm J.R."/>
            <person name="Wisecaver J.H."/>
        </authorList>
    </citation>
    <scope>NUCLEOTIDE SEQUENCE</scope>
    <source>
        <strain evidence="2">ECLA1</strain>
    </source>
</reference>
<comment type="caution">
    <text evidence="2">The sequence shown here is derived from an EMBL/GenBank/DDBJ whole genome shotgun (WGS) entry which is preliminary data.</text>
</comment>
<gene>
    <name evidence="2" type="ORF">RRG08_042022</name>
</gene>
<accession>A0AAE0ZA61</accession>
<dbReference type="PANTHER" id="PTHR46599">
    <property type="entry name" value="PIGGYBAC TRANSPOSABLE ELEMENT-DERIVED PROTEIN 4"/>
    <property type="match status" value="1"/>
</dbReference>
<evidence type="ECO:0000313" key="3">
    <source>
        <dbReference type="Proteomes" id="UP001283361"/>
    </source>
</evidence>
<evidence type="ECO:0000259" key="1">
    <source>
        <dbReference type="Pfam" id="PF13843"/>
    </source>
</evidence>
<keyword evidence="3" id="KW-1185">Reference proteome</keyword>
<name>A0AAE0ZA61_9GAST</name>
<dbReference type="AlphaFoldDB" id="A0AAE0ZA61"/>
<organism evidence="2 3">
    <name type="scientific">Elysia crispata</name>
    <name type="common">lettuce slug</name>
    <dbReference type="NCBI Taxonomy" id="231223"/>
    <lineage>
        <taxon>Eukaryota</taxon>
        <taxon>Metazoa</taxon>
        <taxon>Spiralia</taxon>
        <taxon>Lophotrochozoa</taxon>
        <taxon>Mollusca</taxon>
        <taxon>Gastropoda</taxon>
        <taxon>Heterobranchia</taxon>
        <taxon>Euthyneura</taxon>
        <taxon>Panpulmonata</taxon>
        <taxon>Sacoglossa</taxon>
        <taxon>Placobranchoidea</taxon>
        <taxon>Plakobranchidae</taxon>
        <taxon>Elysia</taxon>
    </lineage>
</organism>
<protein>
    <recommendedName>
        <fullName evidence="1">PiggyBac transposable element-derived protein domain-containing protein</fullName>
    </recommendedName>
</protein>